<dbReference type="EMBL" id="AP014946">
    <property type="protein sequence ID" value="BAT59976.1"/>
    <property type="molecule type" value="Genomic_DNA"/>
</dbReference>
<gene>
    <name evidence="3" type="ORF">GJW-30_1_02511</name>
</gene>
<protein>
    <submittedName>
        <fullName evidence="3">Tripartite tricarboxylate transporter family receptor</fullName>
    </submittedName>
</protein>
<dbReference type="CDD" id="cd07012">
    <property type="entry name" value="PBP2_Bug_TTT"/>
    <property type="match status" value="1"/>
</dbReference>
<dbReference type="Gene3D" id="3.40.190.150">
    <property type="entry name" value="Bordetella uptake gene, domain 1"/>
    <property type="match status" value="1"/>
</dbReference>
<feature type="chain" id="PRO_5006615842" evidence="2">
    <location>
        <begin position="23"/>
        <end position="320"/>
    </location>
</feature>
<name>A0A0S3PVN6_9BRAD</name>
<dbReference type="InterPro" id="IPR042100">
    <property type="entry name" value="Bug_dom1"/>
</dbReference>
<sequence>MRHWLSIVCGVATLLGTLPAAAQTYPNRPITLVVPFAPGSGTDGVARVVMPRIEAALGQTIVIDNKPGATGTIGSAIVARAAPDGYTLLLGGVSSHAASRALLKHVPYDPVKDFVAIAKFGVYPFPYLVPKDLPVKTLSEFVAYTKANAGKVSYAYANAPGRISGEALRRHLGADLTAVPYRASPAAITDLVAGRVQIMVVDHTTALAQLEGGNIRALSTTTQERSALLPGVPGLREQGYGWLELQAWVGLFAPAGTPDAIVQRFRTELSKALAEPDLIAKLAAVGFEAAKEDPAEFPKKLEQDIAIWKQQAEEAGIKPE</sequence>
<organism evidence="3 4">
    <name type="scientific">Variibacter gotjawalensis</name>
    <dbReference type="NCBI Taxonomy" id="1333996"/>
    <lineage>
        <taxon>Bacteria</taxon>
        <taxon>Pseudomonadati</taxon>
        <taxon>Pseudomonadota</taxon>
        <taxon>Alphaproteobacteria</taxon>
        <taxon>Hyphomicrobiales</taxon>
        <taxon>Nitrobacteraceae</taxon>
        <taxon>Variibacter</taxon>
    </lineage>
</organism>
<dbReference type="PIRSF" id="PIRSF017082">
    <property type="entry name" value="YflP"/>
    <property type="match status" value="1"/>
</dbReference>
<evidence type="ECO:0000256" key="2">
    <source>
        <dbReference type="SAM" id="SignalP"/>
    </source>
</evidence>
<dbReference type="Gene3D" id="3.40.190.10">
    <property type="entry name" value="Periplasmic binding protein-like II"/>
    <property type="match status" value="1"/>
</dbReference>
<proteinExistence type="inferred from homology"/>
<evidence type="ECO:0000256" key="1">
    <source>
        <dbReference type="ARBA" id="ARBA00006987"/>
    </source>
</evidence>
<dbReference type="InterPro" id="IPR005064">
    <property type="entry name" value="BUG"/>
</dbReference>
<dbReference type="KEGG" id="vgo:GJW-30_1_02511"/>
<comment type="similarity">
    <text evidence="1">Belongs to the UPF0065 (bug) family.</text>
</comment>
<dbReference type="PANTHER" id="PTHR42928:SF5">
    <property type="entry name" value="BLR1237 PROTEIN"/>
    <property type="match status" value="1"/>
</dbReference>
<dbReference type="PANTHER" id="PTHR42928">
    <property type="entry name" value="TRICARBOXYLATE-BINDING PROTEIN"/>
    <property type="match status" value="1"/>
</dbReference>
<accession>A0A0S3PVN6</accession>
<evidence type="ECO:0000313" key="3">
    <source>
        <dbReference type="EMBL" id="BAT59976.1"/>
    </source>
</evidence>
<evidence type="ECO:0000313" key="4">
    <source>
        <dbReference type="Proteomes" id="UP000236884"/>
    </source>
</evidence>
<dbReference type="Proteomes" id="UP000236884">
    <property type="component" value="Chromosome"/>
</dbReference>
<feature type="signal peptide" evidence="2">
    <location>
        <begin position="1"/>
        <end position="22"/>
    </location>
</feature>
<keyword evidence="4" id="KW-1185">Reference proteome</keyword>
<keyword evidence="2" id="KW-0732">Signal</keyword>
<dbReference type="AlphaFoldDB" id="A0A0S3PVN6"/>
<dbReference type="OrthoDB" id="8443386at2"/>
<keyword evidence="3" id="KW-0675">Receptor</keyword>
<dbReference type="RefSeq" id="WP_096355797.1">
    <property type="nucleotide sequence ID" value="NZ_AP014946.1"/>
</dbReference>
<reference evidence="3 4" key="1">
    <citation type="submission" date="2015-08" db="EMBL/GenBank/DDBJ databases">
        <title>Investigation of the bacterial diversity of lava forest soil.</title>
        <authorList>
            <person name="Lee J.S."/>
        </authorList>
    </citation>
    <scope>NUCLEOTIDE SEQUENCE [LARGE SCALE GENOMIC DNA]</scope>
    <source>
        <strain evidence="3 4">GJW-30</strain>
    </source>
</reference>
<dbReference type="SUPFAM" id="SSF53850">
    <property type="entry name" value="Periplasmic binding protein-like II"/>
    <property type="match status" value="1"/>
</dbReference>
<dbReference type="Pfam" id="PF03401">
    <property type="entry name" value="TctC"/>
    <property type="match status" value="1"/>
</dbReference>